<organism evidence="2 3">
    <name type="scientific">Pseudonocardia aurantiaca</name>
    <dbReference type="NCBI Taxonomy" id="75290"/>
    <lineage>
        <taxon>Bacteria</taxon>
        <taxon>Bacillati</taxon>
        <taxon>Actinomycetota</taxon>
        <taxon>Actinomycetes</taxon>
        <taxon>Pseudonocardiales</taxon>
        <taxon>Pseudonocardiaceae</taxon>
        <taxon>Pseudonocardia</taxon>
    </lineage>
</organism>
<feature type="non-terminal residue" evidence="2">
    <location>
        <position position="1"/>
    </location>
</feature>
<keyword evidence="3" id="KW-1185">Reference proteome</keyword>
<feature type="non-terminal residue" evidence="2">
    <location>
        <position position="86"/>
    </location>
</feature>
<comment type="caution">
    <text evidence="2">The sequence shown here is derived from an EMBL/GenBank/DDBJ whole genome shotgun (WGS) entry which is preliminary data.</text>
</comment>
<evidence type="ECO:0000313" key="2">
    <source>
        <dbReference type="EMBL" id="MFD1531788.1"/>
    </source>
</evidence>
<evidence type="ECO:0000256" key="1">
    <source>
        <dbReference type="SAM" id="Coils"/>
    </source>
</evidence>
<reference evidence="3" key="1">
    <citation type="journal article" date="2019" name="Int. J. Syst. Evol. Microbiol.">
        <title>The Global Catalogue of Microorganisms (GCM) 10K type strain sequencing project: providing services to taxonomists for standard genome sequencing and annotation.</title>
        <authorList>
            <consortium name="The Broad Institute Genomics Platform"/>
            <consortium name="The Broad Institute Genome Sequencing Center for Infectious Disease"/>
            <person name="Wu L."/>
            <person name="Ma J."/>
        </authorList>
    </citation>
    <scope>NUCLEOTIDE SEQUENCE [LARGE SCALE GENOMIC DNA]</scope>
    <source>
        <strain evidence="3">JCM 12165</strain>
    </source>
</reference>
<protein>
    <submittedName>
        <fullName evidence="2">RNA-binding protein</fullName>
    </submittedName>
</protein>
<dbReference type="EMBL" id="JBHUCP010000015">
    <property type="protein sequence ID" value="MFD1531788.1"/>
    <property type="molecule type" value="Genomic_DNA"/>
</dbReference>
<feature type="coiled-coil region" evidence="1">
    <location>
        <begin position="3"/>
        <end position="30"/>
    </location>
</feature>
<gene>
    <name evidence="2" type="ORF">ACFSCY_20350</name>
</gene>
<keyword evidence="1" id="KW-0175">Coiled coil</keyword>
<accession>A0ABW4FN51</accession>
<dbReference type="Proteomes" id="UP001597145">
    <property type="component" value="Unassembled WGS sequence"/>
</dbReference>
<proteinExistence type="predicted"/>
<name>A0ABW4FN51_9PSEU</name>
<sequence>GEAGELRAELDAALSRVDKLTIEMERLRGELSEAWVQARVAGEQRDTEYQQLRRRVSEQGARLRAATDAQAAAERTADELRVAAER</sequence>
<evidence type="ECO:0000313" key="3">
    <source>
        <dbReference type="Proteomes" id="UP001597145"/>
    </source>
</evidence>